<evidence type="ECO:0000256" key="1">
    <source>
        <dbReference type="SAM" id="MobiDB-lite"/>
    </source>
</evidence>
<sequence>MKPFAILTVVFGSDIYVSGALVLAKSIRDHNPLAQIDLVALVTPEITQSARTDLALAFDHVQEVEPISYPVTRRKWKRFEHMYGWIESCFTKMRMLELPYERVLFLDSDMLCRGCIEEIFQMRAPAGILTGDKPVPLAQGAEIPDSMMEESLTRCYGIGGSFIYVEPNKDDFKTMMEELHAKPSYGSDRYNAGPDEQLFSLHYQGRWSHVSPRFSPAPSPPACHPATRTPIPPPLHRLTGASTGISLPQLRPVEITELPSRLPRRAVALLH</sequence>
<keyword evidence="3" id="KW-1185">Reference proteome</keyword>
<gene>
    <name evidence="2" type="ORF">PAPYR_6592</name>
</gene>
<name>A0ABQ8UEV5_9EUKA</name>
<dbReference type="PANTHER" id="PTHR11183">
    <property type="entry name" value="GLYCOGENIN SUBFAMILY MEMBER"/>
    <property type="match status" value="1"/>
</dbReference>
<dbReference type="InterPro" id="IPR002495">
    <property type="entry name" value="Glyco_trans_8"/>
</dbReference>
<protein>
    <submittedName>
        <fullName evidence="2">Glycosyl transferase family 8 protein</fullName>
    </submittedName>
</protein>
<evidence type="ECO:0000313" key="3">
    <source>
        <dbReference type="Proteomes" id="UP001141327"/>
    </source>
</evidence>
<comment type="caution">
    <text evidence="2">The sequence shown here is derived from an EMBL/GenBank/DDBJ whole genome shotgun (WGS) entry which is preliminary data.</text>
</comment>
<evidence type="ECO:0000313" key="2">
    <source>
        <dbReference type="EMBL" id="KAJ4457784.1"/>
    </source>
</evidence>
<dbReference type="Gene3D" id="3.90.550.10">
    <property type="entry name" value="Spore Coat Polysaccharide Biosynthesis Protein SpsA, Chain A"/>
    <property type="match status" value="1"/>
</dbReference>
<keyword evidence="2" id="KW-0808">Transferase</keyword>
<dbReference type="InterPro" id="IPR050587">
    <property type="entry name" value="GNT1/Glycosyltrans_8"/>
</dbReference>
<dbReference type="SUPFAM" id="SSF53448">
    <property type="entry name" value="Nucleotide-diphospho-sugar transferases"/>
    <property type="match status" value="1"/>
</dbReference>
<dbReference type="Pfam" id="PF01501">
    <property type="entry name" value="Glyco_transf_8"/>
    <property type="match status" value="1"/>
</dbReference>
<feature type="region of interest" description="Disordered" evidence="1">
    <location>
        <begin position="212"/>
        <end position="233"/>
    </location>
</feature>
<dbReference type="Proteomes" id="UP001141327">
    <property type="component" value="Unassembled WGS sequence"/>
</dbReference>
<dbReference type="InterPro" id="IPR029044">
    <property type="entry name" value="Nucleotide-diphossugar_trans"/>
</dbReference>
<dbReference type="EMBL" id="JAPMOS010000039">
    <property type="protein sequence ID" value="KAJ4457784.1"/>
    <property type="molecule type" value="Genomic_DNA"/>
</dbReference>
<reference evidence="2" key="1">
    <citation type="journal article" date="2022" name="bioRxiv">
        <title>Genomics of Preaxostyla Flagellates Illuminates Evolutionary Transitions and the Path Towards Mitochondrial Loss.</title>
        <authorList>
            <person name="Novak L.V.F."/>
            <person name="Treitli S.C."/>
            <person name="Pyrih J."/>
            <person name="Halakuc P."/>
            <person name="Pipaliya S.V."/>
            <person name="Vacek V."/>
            <person name="Brzon O."/>
            <person name="Soukal P."/>
            <person name="Eme L."/>
            <person name="Dacks J.B."/>
            <person name="Karnkowska A."/>
            <person name="Elias M."/>
            <person name="Hampl V."/>
        </authorList>
    </citation>
    <scope>NUCLEOTIDE SEQUENCE</scope>
    <source>
        <strain evidence="2">RCP-MX</strain>
    </source>
</reference>
<accession>A0ABQ8UEV5</accession>
<proteinExistence type="predicted"/>
<organism evidence="2 3">
    <name type="scientific">Paratrimastix pyriformis</name>
    <dbReference type="NCBI Taxonomy" id="342808"/>
    <lineage>
        <taxon>Eukaryota</taxon>
        <taxon>Metamonada</taxon>
        <taxon>Preaxostyla</taxon>
        <taxon>Paratrimastigidae</taxon>
        <taxon>Paratrimastix</taxon>
    </lineage>
</organism>
<dbReference type="GO" id="GO:0016740">
    <property type="term" value="F:transferase activity"/>
    <property type="evidence" value="ECO:0007669"/>
    <property type="project" value="UniProtKB-KW"/>
</dbReference>